<feature type="binding site" evidence="7">
    <location>
        <position position="337"/>
    </location>
    <ligand>
        <name>ATP</name>
        <dbReference type="ChEBI" id="CHEBI:30616"/>
    </ligand>
</feature>
<dbReference type="SMART" id="SM00220">
    <property type="entry name" value="S_TKc"/>
    <property type="match status" value="1"/>
</dbReference>
<evidence type="ECO:0000256" key="4">
    <source>
        <dbReference type="ARBA" id="ARBA00022777"/>
    </source>
</evidence>
<dbReference type="PROSITE" id="PS00108">
    <property type="entry name" value="PROTEIN_KINASE_ST"/>
    <property type="match status" value="1"/>
</dbReference>
<feature type="domain" description="Protein kinase" evidence="9">
    <location>
        <begin position="308"/>
        <end position="561"/>
    </location>
</feature>
<dbReference type="InterPro" id="IPR050915">
    <property type="entry name" value="MAP_kinase_kinase"/>
</dbReference>
<keyword evidence="1" id="KW-0723">Serine/threonine-protein kinase</keyword>
<proteinExistence type="inferred from homology"/>
<comment type="similarity">
    <text evidence="6">Belongs to the protein kinase superfamily. STE Ser/Thr protein kinase family. MAP kinase kinase subfamily.</text>
</comment>
<dbReference type="GO" id="GO:0004674">
    <property type="term" value="F:protein serine/threonine kinase activity"/>
    <property type="evidence" value="ECO:0007669"/>
    <property type="project" value="UniProtKB-KW"/>
</dbReference>
<feature type="transmembrane region" description="Helical" evidence="8">
    <location>
        <begin position="121"/>
        <end position="143"/>
    </location>
</feature>
<dbReference type="GO" id="GO:0004712">
    <property type="term" value="F:protein serine/threonine/tyrosine kinase activity"/>
    <property type="evidence" value="ECO:0007669"/>
    <property type="project" value="UniProtKB-ARBA"/>
</dbReference>
<dbReference type="Gene3D" id="3.30.200.20">
    <property type="entry name" value="Phosphorylase Kinase, domain 1"/>
    <property type="match status" value="1"/>
</dbReference>
<evidence type="ECO:0000256" key="5">
    <source>
        <dbReference type="ARBA" id="ARBA00022840"/>
    </source>
</evidence>
<dbReference type="InterPro" id="IPR008271">
    <property type="entry name" value="Ser/Thr_kinase_AS"/>
</dbReference>
<dbReference type="PROSITE" id="PS50011">
    <property type="entry name" value="PROTEIN_KINASE_DOM"/>
    <property type="match status" value="1"/>
</dbReference>
<gene>
    <name evidence="10" type="ORF">AYI68_g5656</name>
</gene>
<name>A0A1R0GTP7_9FUNG</name>
<evidence type="ECO:0000256" key="3">
    <source>
        <dbReference type="ARBA" id="ARBA00022741"/>
    </source>
</evidence>
<keyword evidence="3 7" id="KW-0547">Nucleotide-binding</keyword>
<keyword evidence="4 10" id="KW-0418">Kinase</keyword>
<keyword evidence="8" id="KW-0812">Transmembrane</keyword>
<dbReference type="STRING" id="133383.A0A1R0GTP7"/>
<accession>A0A1R0GTP7</accession>
<dbReference type="SUPFAM" id="SSF56112">
    <property type="entry name" value="Protein kinase-like (PK-like)"/>
    <property type="match status" value="1"/>
</dbReference>
<protein>
    <submittedName>
        <fullName evidence="10">Dual specificity protein kinase FUZ7</fullName>
    </submittedName>
</protein>
<dbReference type="OrthoDB" id="10252354at2759"/>
<evidence type="ECO:0000256" key="7">
    <source>
        <dbReference type="PROSITE-ProRule" id="PRU10141"/>
    </source>
</evidence>
<dbReference type="EMBL" id="LSSL01003634">
    <property type="protein sequence ID" value="OLY80251.1"/>
    <property type="molecule type" value="Genomic_DNA"/>
</dbReference>
<keyword evidence="11" id="KW-1185">Reference proteome</keyword>
<evidence type="ECO:0000256" key="2">
    <source>
        <dbReference type="ARBA" id="ARBA00022679"/>
    </source>
</evidence>
<dbReference type="FunFam" id="3.30.200.20:FF:000040">
    <property type="entry name" value="Dual specificity mitogen-activated protein kinase kinase"/>
    <property type="match status" value="1"/>
</dbReference>
<dbReference type="AlphaFoldDB" id="A0A1R0GTP7"/>
<dbReference type="Gene3D" id="1.10.510.10">
    <property type="entry name" value="Transferase(Phosphotransferase) domain 1"/>
    <property type="match status" value="1"/>
</dbReference>
<evidence type="ECO:0000256" key="8">
    <source>
        <dbReference type="SAM" id="Phobius"/>
    </source>
</evidence>
<dbReference type="InterPro" id="IPR011009">
    <property type="entry name" value="Kinase-like_dom_sf"/>
</dbReference>
<keyword evidence="5 7" id="KW-0067">ATP-binding</keyword>
<dbReference type="InterPro" id="IPR000719">
    <property type="entry name" value="Prot_kinase_dom"/>
</dbReference>
<reference evidence="10 11" key="1">
    <citation type="journal article" date="2016" name="Mol. Biol. Evol.">
        <title>Genome-Wide Survey of Gut Fungi (Harpellales) Reveals the First Horizontally Transferred Ubiquitin Gene from a Mosquito Host.</title>
        <authorList>
            <person name="Wang Y."/>
            <person name="White M.M."/>
            <person name="Kvist S."/>
            <person name="Moncalvo J.M."/>
        </authorList>
    </citation>
    <scope>NUCLEOTIDE SEQUENCE [LARGE SCALE GENOMIC DNA]</scope>
    <source>
        <strain evidence="10 11">ALG-7-W6</strain>
    </source>
</reference>
<dbReference type="InterPro" id="IPR017441">
    <property type="entry name" value="Protein_kinase_ATP_BS"/>
</dbReference>
<keyword evidence="8" id="KW-0472">Membrane</keyword>
<dbReference type="GO" id="GO:0005524">
    <property type="term" value="F:ATP binding"/>
    <property type="evidence" value="ECO:0007669"/>
    <property type="project" value="UniProtKB-UniRule"/>
</dbReference>
<feature type="transmembrane region" description="Helical" evidence="8">
    <location>
        <begin position="91"/>
        <end position="109"/>
    </location>
</feature>
<sequence>MPQSSRTFRPLGSKLIQLCCRPAENGNIGSQTHSNRNAAHRIQTVIGSQARYSTFSEHSSIPLAAPAPTRAIPHFHSPAPKNPYLLSSADCHILAFGAAFFELLPNYFFLFNNKQPLSVLFQAGGVLSILFLATILFFILLALAPHSAFSQDFCSYLAMSLRKKRNFKGLALPQTSSENTPSPIASSLPLNIAPRVSSIPRASDVISPPVIPENSDLSLDFSTLSSPRNQIPQHATMGHQTFKQSARGHSSQNSFSQTRSKMSADFGSPSILDPSDINFSDLSSDNLNNINNLQLGLEYSLNIRQEDLKIISELGSGASGTVSKVLHVPTNTLMAMKVVRIELSVRQQILKELQILYECNSPFIVSFYGAFPQGNFIKICLEYMDLGSFDSIYRKHGRVPIDVLGMLTFSVLQGLTYLYNTHRIMHRDIKPSNILLNSSGEIKICDFGISKEMINSIANTFVGTASYMSPERMQGSNYTVKSDVWSLGTTLMELATARYPFRPEGENMSIFEMLDYIANEQLPTLDPNVFPIEFCDFVNTCLIKDPVNRPNPEALLSHRFVKNAHLKRRNVITWIASLDLKK</sequence>
<dbReference type="GO" id="GO:0000165">
    <property type="term" value="P:MAPK cascade"/>
    <property type="evidence" value="ECO:0007669"/>
    <property type="project" value="UniProtKB-ARBA"/>
</dbReference>
<evidence type="ECO:0000256" key="1">
    <source>
        <dbReference type="ARBA" id="ARBA00022527"/>
    </source>
</evidence>
<evidence type="ECO:0000259" key="9">
    <source>
        <dbReference type="PROSITE" id="PS50011"/>
    </source>
</evidence>
<keyword evidence="8" id="KW-1133">Transmembrane helix</keyword>
<evidence type="ECO:0000313" key="11">
    <source>
        <dbReference type="Proteomes" id="UP000187455"/>
    </source>
</evidence>
<evidence type="ECO:0000256" key="6">
    <source>
        <dbReference type="ARBA" id="ARBA00038035"/>
    </source>
</evidence>
<organism evidence="10 11">
    <name type="scientific">Smittium mucronatum</name>
    <dbReference type="NCBI Taxonomy" id="133383"/>
    <lineage>
        <taxon>Eukaryota</taxon>
        <taxon>Fungi</taxon>
        <taxon>Fungi incertae sedis</taxon>
        <taxon>Zoopagomycota</taxon>
        <taxon>Kickxellomycotina</taxon>
        <taxon>Harpellomycetes</taxon>
        <taxon>Harpellales</taxon>
        <taxon>Legeriomycetaceae</taxon>
        <taxon>Smittium</taxon>
    </lineage>
</organism>
<keyword evidence="2" id="KW-0808">Transferase</keyword>
<evidence type="ECO:0000313" key="10">
    <source>
        <dbReference type="EMBL" id="OLY80251.1"/>
    </source>
</evidence>
<dbReference type="Proteomes" id="UP000187455">
    <property type="component" value="Unassembled WGS sequence"/>
</dbReference>
<dbReference type="PANTHER" id="PTHR47448">
    <property type="entry name" value="DUAL SPECIFICITY MITOGEN-ACTIVATED PROTEIN KINASE KINASE DSOR1-LIKE PROTEIN"/>
    <property type="match status" value="1"/>
</dbReference>
<dbReference type="PROSITE" id="PS00107">
    <property type="entry name" value="PROTEIN_KINASE_ATP"/>
    <property type="match status" value="1"/>
</dbReference>
<dbReference type="PANTHER" id="PTHR47448:SF1">
    <property type="entry name" value="SERINE_THREONINE-PROTEIN KINASE STE7 HOMOLOG"/>
    <property type="match status" value="1"/>
</dbReference>
<comment type="caution">
    <text evidence="10">The sequence shown here is derived from an EMBL/GenBank/DDBJ whole genome shotgun (WGS) entry which is preliminary data.</text>
</comment>
<dbReference type="Pfam" id="PF00069">
    <property type="entry name" value="Pkinase"/>
    <property type="match status" value="1"/>
</dbReference>